<sequence length="98" mass="9981">MTVDAASDPLSYAASLLDAVGADREQVPADIALDCLYAAELLELAGGRARTTPLVDGDPAASIRAAMGALSLLDDDTFAAGPVLDAARAARQALRRLG</sequence>
<gene>
    <name evidence="1" type="ORF">SAMN05660662_0135</name>
</gene>
<dbReference type="Proteomes" id="UP000199406">
    <property type="component" value="Unassembled WGS sequence"/>
</dbReference>
<dbReference type="AlphaFoldDB" id="A0A1G7R1W0"/>
<dbReference type="STRING" id="1550231.SAMN05660662_0135"/>
<dbReference type="RefSeq" id="WP_091771069.1">
    <property type="nucleotide sequence ID" value="NZ_FNBT01000010.1"/>
</dbReference>
<accession>A0A1G7R1W0</accession>
<dbReference type="EMBL" id="FNBT01000010">
    <property type="protein sequence ID" value="SDG04718.1"/>
    <property type="molecule type" value="Genomic_DNA"/>
</dbReference>
<name>A0A1G7R1W0_9ACTN</name>
<keyword evidence="2" id="KW-1185">Reference proteome</keyword>
<organism evidence="1 2">
    <name type="scientific">Blastococcus aurantiacus</name>
    <dbReference type="NCBI Taxonomy" id="1550231"/>
    <lineage>
        <taxon>Bacteria</taxon>
        <taxon>Bacillati</taxon>
        <taxon>Actinomycetota</taxon>
        <taxon>Actinomycetes</taxon>
        <taxon>Geodermatophilales</taxon>
        <taxon>Geodermatophilaceae</taxon>
        <taxon>Blastococcus</taxon>
    </lineage>
</organism>
<dbReference type="OrthoDB" id="5195394at2"/>
<reference evidence="2" key="1">
    <citation type="submission" date="2016-10" db="EMBL/GenBank/DDBJ databases">
        <authorList>
            <person name="Varghese N."/>
            <person name="Submissions S."/>
        </authorList>
    </citation>
    <scope>NUCLEOTIDE SEQUENCE [LARGE SCALE GENOMIC DNA]</scope>
    <source>
        <strain evidence="2">DSM 44268</strain>
    </source>
</reference>
<proteinExistence type="predicted"/>
<protein>
    <submittedName>
        <fullName evidence="1">Uncharacterized protein</fullName>
    </submittedName>
</protein>
<evidence type="ECO:0000313" key="1">
    <source>
        <dbReference type="EMBL" id="SDG04718.1"/>
    </source>
</evidence>
<evidence type="ECO:0000313" key="2">
    <source>
        <dbReference type="Proteomes" id="UP000199406"/>
    </source>
</evidence>